<organism evidence="10 11">
    <name type="scientific">Trapa natans</name>
    <name type="common">Water chestnut</name>
    <dbReference type="NCBI Taxonomy" id="22666"/>
    <lineage>
        <taxon>Eukaryota</taxon>
        <taxon>Viridiplantae</taxon>
        <taxon>Streptophyta</taxon>
        <taxon>Embryophyta</taxon>
        <taxon>Tracheophyta</taxon>
        <taxon>Spermatophyta</taxon>
        <taxon>Magnoliopsida</taxon>
        <taxon>eudicotyledons</taxon>
        <taxon>Gunneridae</taxon>
        <taxon>Pentapetalae</taxon>
        <taxon>rosids</taxon>
        <taxon>malvids</taxon>
        <taxon>Myrtales</taxon>
        <taxon>Lythraceae</taxon>
        <taxon>Trapa</taxon>
    </lineage>
</organism>
<gene>
    <name evidence="10" type="ORF">SAY86_020193</name>
</gene>
<feature type="domain" description="GH18" evidence="9">
    <location>
        <begin position="200"/>
        <end position="528"/>
    </location>
</feature>
<dbReference type="Gene3D" id="3.10.50.10">
    <property type="match status" value="1"/>
</dbReference>
<comment type="similarity">
    <text evidence="3">Belongs to the glycosyl hydrolase 18 family.</text>
</comment>
<dbReference type="GO" id="GO:0005764">
    <property type="term" value="C:lysosome"/>
    <property type="evidence" value="ECO:0007669"/>
    <property type="project" value="UniProtKB-SubCell"/>
</dbReference>
<dbReference type="GO" id="GO:0012505">
    <property type="term" value="C:endomembrane system"/>
    <property type="evidence" value="ECO:0007669"/>
    <property type="project" value="TreeGrafter"/>
</dbReference>
<keyword evidence="11" id="KW-1185">Reference proteome</keyword>
<evidence type="ECO:0000256" key="7">
    <source>
        <dbReference type="ARBA" id="ARBA00040976"/>
    </source>
</evidence>
<name>A0AAN7LPE5_TRANT</name>
<dbReference type="GO" id="GO:0005975">
    <property type="term" value="P:carbohydrate metabolic process"/>
    <property type="evidence" value="ECO:0007669"/>
    <property type="project" value="InterPro"/>
</dbReference>
<keyword evidence="4" id="KW-0964">Secreted</keyword>
<evidence type="ECO:0000256" key="6">
    <source>
        <dbReference type="ARBA" id="ARBA00023228"/>
    </source>
</evidence>
<evidence type="ECO:0000256" key="4">
    <source>
        <dbReference type="ARBA" id="ARBA00022525"/>
    </source>
</evidence>
<comment type="subcellular location">
    <subcellularLocation>
        <location evidence="1">Lysosome</location>
    </subcellularLocation>
    <subcellularLocation>
        <location evidence="2">Secreted</location>
    </subcellularLocation>
</comment>
<protein>
    <recommendedName>
        <fullName evidence="7">Chitinase domain-containing protein 1</fullName>
    </recommendedName>
</protein>
<accession>A0AAN7LPE5</accession>
<dbReference type="CDD" id="cd02876">
    <property type="entry name" value="GH18_SI-CLP"/>
    <property type="match status" value="1"/>
</dbReference>
<dbReference type="InterPro" id="IPR011583">
    <property type="entry name" value="Chitinase_II/V-like_cat"/>
</dbReference>
<dbReference type="Gene3D" id="3.20.20.80">
    <property type="entry name" value="Glycosidases"/>
    <property type="match status" value="1"/>
</dbReference>
<keyword evidence="8" id="KW-0812">Transmembrane</keyword>
<keyword evidence="8" id="KW-1133">Transmembrane helix</keyword>
<dbReference type="GO" id="GO:0005576">
    <property type="term" value="C:extracellular region"/>
    <property type="evidence" value="ECO:0007669"/>
    <property type="project" value="UniProtKB-SubCell"/>
</dbReference>
<dbReference type="SMART" id="SM00636">
    <property type="entry name" value="Glyco_18"/>
    <property type="match status" value="1"/>
</dbReference>
<evidence type="ECO:0000256" key="5">
    <source>
        <dbReference type="ARBA" id="ARBA00022729"/>
    </source>
</evidence>
<dbReference type="GO" id="GO:0070492">
    <property type="term" value="F:oligosaccharide binding"/>
    <property type="evidence" value="ECO:0007669"/>
    <property type="project" value="TreeGrafter"/>
</dbReference>
<dbReference type="InterPro" id="IPR001223">
    <property type="entry name" value="Glyco_hydro18_cat"/>
</dbReference>
<dbReference type="PANTHER" id="PTHR46066">
    <property type="entry name" value="CHITINASE DOMAIN-CONTAINING PROTEIN 1 FAMILY MEMBER"/>
    <property type="match status" value="1"/>
</dbReference>
<dbReference type="GO" id="GO:0008061">
    <property type="term" value="F:chitin binding"/>
    <property type="evidence" value="ECO:0007669"/>
    <property type="project" value="InterPro"/>
</dbReference>
<dbReference type="InterPro" id="IPR017853">
    <property type="entry name" value="GH"/>
</dbReference>
<dbReference type="Proteomes" id="UP001346149">
    <property type="component" value="Unassembled WGS sequence"/>
</dbReference>
<evidence type="ECO:0000259" key="9">
    <source>
        <dbReference type="PROSITE" id="PS51910"/>
    </source>
</evidence>
<dbReference type="AlphaFoldDB" id="A0AAN7LPE5"/>
<keyword evidence="6" id="KW-0458">Lysosome</keyword>
<dbReference type="PROSITE" id="PS51910">
    <property type="entry name" value="GH18_2"/>
    <property type="match status" value="1"/>
</dbReference>
<comment type="caution">
    <text evidence="10">The sequence shown here is derived from an EMBL/GenBank/DDBJ whole genome shotgun (WGS) entry which is preliminary data.</text>
</comment>
<evidence type="ECO:0000256" key="3">
    <source>
        <dbReference type="ARBA" id="ARBA00009336"/>
    </source>
</evidence>
<dbReference type="FunFam" id="3.10.50.10:FF:000002">
    <property type="entry name" value="Chitinase domain-containing protein 1"/>
    <property type="match status" value="1"/>
</dbReference>
<evidence type="ECO:0000256" key="2">
    <source>
        <dbReference type="ARBA" id="ARBA00004613"/>
    </source>
</evidence>
<dbReference type="Pfam" id="PF00704">
    <property type="entry name" value="Glyco_hydro_18"/>
    <property type="match status" value="1"/>
</dbReference>
<dbReference type="InterPro" id="IPR029070">
    <property type="entry name" value="Chitinase_insertion_sf"/>
</dbReference>
<evidence type="ECO:0000256" key="1">
    <source>
        <dbReference type="ARBA" id="ARBA00004371"/>
    </source>
</evidence>
<feature type="transmembrane region" description="Helical" evidence="8">
    <location>
        <begin position="133"/>
        <end position="152"/>
    </location>
</feature>
<sequence>MIRTRSTGPYPIQFAPKSDSYAPIHSIRTSATNGTRVCSACPEFGVGLTVGSQQSQLDLDPGSGLVARMKYPLGKQCRLDVEPTRPEGAKTTRITMARRRDRRGGPSADHRLARLDVSNRQNQLNHSNADRKLMIIFTIFFIALPGVSILVYRMKYPPQKETARSYISQNPLVKADVSYLEILAEHSKLTENATQRSFVNPVLAYVTPWNSRGYELAKRFSSRLTHISPVWYEVKSHEGTLVLEGRHNADMRWISDLRIKSNIQILPRVILEANPKDFLRKKKQRSKAIQLIVAECRDMGYDGVVLESWSRWMAYGILHDPNLRALALQFIQDLGHEIHSASTREDPGQRLQLIYVIGPPRSEKVEAYDFGPKELQGLSNAVDGFSLMTYDFSGPHSPGPNAPLNWIRNVMNLLLGTKPNASPILAPKIFLGINFYGNDFVLPGGVGGGAIIGADYLSLLEKHRPSLRWEKNSAEHFFLYSDENKANHAVFYPSLLSIFMRLEEAHSRGTGISIWEIGQGLDYFFDIL</sequence>
<reference evidence="10 11" key="1">
    <citation type="journal article" date="2023" name="Hortic Res">
        <title>Pangenome of water caltrop reveals structural variations and asymmetric subgenome divergence after allopolyploidization.</title>
        <authorList>
            <person name="Zhang X."/>
            <person name="Chen Y."/>
            <person name="Wang L."/>
            <person name="Yuan Y."/>
            <person name="Fang M."/>
            <person name="Shi L."/>
            <person name="Lu R."/>
            <person name="Comes H.P."/>
            <person name="Ma Y."/>
            <person name="Chen Y."/>
            <person name="Huang G."/>
            <person name="Zhou Y."/>
            <person name="Zheng Z."/>
            <person name="Qiu Y."/>
        </authorList>
    </citation>
    <scope>NUCLEOTIDE SEQUENCE [LARGE SCALE GENOMIC DNA]</scope>
    <source>
        <strain evidence="10">F231</strain>
    </source>
</reference>
<dbReference type="SUPFAM" id="SSF51445">
    <property type="entry name" value="(Trans)glycosidases"/>
    <property type="match status" value="1"/>
</dbReference>
<evidence type="ECO:0000256" key="8">
    <source>
        <dbReference type="SAM" id="Phobius"/>
    </source>
</evidence>
<evidence type="ECO:0000313" key="10">
    <source>
        <dbReference type="EMBL" id="KAK4788874.1"/>
    </source>
</evidence>
<keyword evidence="5" id="KW-0732">Signal</keyword>
<proteinExistence type="inferred from homology"/>
<dbReference type="EMBL" id="JAXQNO010000011">
    <property type="protein sequence ID" value="KAK4788874.1"/>
    <property type="molecule type" value="Genomic_DNA"/>
</dbReference>
<keyword evidence="8" id="KW-0472">Membrane</keyword>
<dbReference type="PANTHER" id="PTHR46066:SF2">
    <property type="entry name" value="CHITINASE DOMAIN-CONTAINING PROTEIN 1"/>
    <property type="match status" value="1"/>
</dbReference>
<evidence type="ECO:0000313" key="11">
    <source>
        <dbReference type="Proteomes" id="UP001346149"/>
    </source>
</evidence>